<dbReference type="Proteomes" id="UP000678499">
    <property type="component" value="Unassembled WGS sequence"/>
</dbReference>
<proteinExistence type="predicted"/>
<evidence type="ECO:0000259" key="8">
    <source>
        <dbReference type="PROSITE" id="PS50011"/>
    </source>
</evidence>
<evidence type="ECO:0000256" key="3">
    <source>
        <dbReference type="ARBA" id="ARBA00022741"/>
    </source>
</evidence>
<evidence type="ECO:0000256" key="5">
    <source>
        <dbReference type="ARBA" id="ARBA00022840"/>
    </source>
</evidence>
<protein>
    <recommendedName>
        <fullName evidence="8">Protein kinase domain-containing protein</fullName>
    </recommendedName>
</protein>
<feature type="compositionally biased region" description="Polar residues" evidence="7">
    <location>
        <begin position="16"/>
        <end position="32"/>
    </location>
</feature>
<evidence type="ECO:0000256" key="1">
    <source>
        <dbReference type="ARBA" id="ARBA00022527"/>
    </source>
</evidence>
<dbReference type="EMBL" id="OA895203">
    <property type="protein sequence ID" value="CAD7285295.1"/>
    <property type="molecule type" value="Genomic_DNA"/>
</dbReference>
<evidence type="ECO:0000313" key="10">
    <source>
        <dbReference type="Proteomes" id="UP000678499"/>
    </source>
</evidence>
<reference evidence="9" key="1">
    <citation type="submission" date="2020-11" db="EMBL/GenBank/DDBJ databases">
        <authorList>
            <person name="Tran Van P."/>
        </authorList>
    </citation>
    <scope>NUCLEOTIDE SEQUENCE</scope>
</reference>
<dbReference type="PANTHER" id="PTHR24346">
    <property type="entry name" value="MAP/MICROTUBULE AFFINITY-REGULATING KINASE"/>
    <property type="match status" value="1"/>
</dbReference>
<dbReference type="GO" id="GO:0000226">
    <property type="term" value="P:microtubule cytoskeleton organization"/>
    <property type="evidence" value="ECO:0007669"/>
    <property type="project" value="TreeGrafter"/>
</dbReference>
<dbReference type="OrthoDB" id="248923at2759"/>
<feature type="region of interest" description="Disordered" evidence="7">
    <location>
        <begin position="1"/>
        <end position="32"/>
    </location>
</feature>
<dbReference type="GO" id="GO:0005524">
    <property type="term" value="F:ATP binding"/>
    <property type="evidence" value="ECO:0007669"/>
    <property type="project" value="UniProtKB-UniRule"/>
</dbReference>
<keyword evidence="1" id="KW-0723">Serine/threonine-protein kinase</keyword>
<keyword evidence="2" id="KW-0808">Transferase</keyword>
<dbReference type="GO" id="GO:0035556">
    <property type="term" value="P:intracellular signal transduction"/>
    <property type="evidence" value="ECO:0007669"/>
    <property type="project" value="TreeGrafter"/>
</dbReference>
<evidence type="ECO:0000256" key="2">
    <source>
        <dbReference type="ARBA" id="ARBA00022679"/>
    </source>
</evidence>
<dbReference type="GO" id="GO:0050321">
    <property type="term" value="F:tau-protein kinase activity"/>
    <property type="evidence" value="ECO:0007669"/>
    <property type="project" value="TreeGrafter"/>
</dbReference>
<sequence>MATCERPPAMSKWPRSWNTSAKKTSASLPKSNNSVKVLDTKTEQEDDLLEDKCTIELEKLGFLLGKTIGKGSYSVVKLVEKVDMRTRAIHGRYACKIIDTAKASQSYATKFLPRELAISKSINHQNLVRARQVVDLGEMVFVFMDYCPQGDLL</sequence>
<dbReference type="EMBL" id="CAJPEX010013166">
    <property type="protein sequence ID" value="CAG0925447.1"/>
    <property type="molecule type" value="Genomic_DNA"/>
</dbReference>
<evidence type="ECO:0000313" key="9">
    <source>
        <dbReference type="EMBL" id="CAD7285295.1"/>
    </source>
</evidence>
<dbReference type="PANTHER" id="PTHR24346:SF82">
    <property type="entry name" value="KP78A-RELATED"/>
    <property type="match status" value="1"/>
</dbReference>
<evidence type="ECO:0000256" key="4">
    <source>
        <dbReference type="ARBA" id="ARBA00022777"/>
    </source>
</evidence>
<evidence type="ECO:0000256" key="7">
    <source>
        <dbReference type="SAM" id="MobiDB-lite"/>
    </source>
</evidence>
<keyword evidence="10" id="KW-1185">Reference proteome</keyword>
<dbReference type="GO" id="GO:0005737">
    <property type="term" value="C:cytoplasm"/>
    <property type="evidence" value="ECO:0007669"/>
    <property type="project" value="TreeGrafter"/>
</dbReference>
<dbReference type="InterPro" id="IPR000719">
    <property type="entry name" value="Prot_kinase_dom"/>
</dbReference>
<organism evidence="9">
    <name type="scientific">Notodromas monacha</name>
    <dbReference type="NCBI Taxonomy" id="399045"/>
    <lineage>
        <taxon>Eukaryota</taxon>
        <taxon>Metazoa</taxon>
        <taxon>Ecdysozoa</taxon>
        <taxon>Arthropoda</taxon>
        <taxon>Crustacea</taxon>
        <taxon>Oligostraca</taxon>
        <taxon>Ostracoda</taxon>
        <taxon>Podocopa</taxon>
        <taxon>Podocopida</taxon>
        <taxon>Cypridocopina</taxon>
        <taxon>Cypridoidea</taxon>
        <taxon>Cyprididae</taxon>
        <taxon>Notodromas</taxon>
    </lineage>
</organism>
<accession>A0A7R9C3D6</accession>
<feature type="non-terminal residue" evidence="9">
    <location>
        <position position="153"/>
    </location>
</feature>
<feature type="domain" description="Protein kinase" evidence="8">
    <location>
        <begin position="62"/>
        <end position="153"/>
    </location>
</feature>
<dbReference type="PROSITE" id="PS50011">
    <property type="entry name" value="PROTEIN_KINASE_DOM"/>
    <property type="match status" value="1"/>
</dbReference>
<dbReference type="AlphaFoldDB" id="A0A7R9C3D6"/>
<gene>
    <name evidence="9" type="ORF">NMOB1V02_LOCUS12897</name>
</gene>
<keyword evidence="4" id="KW-0418">Kinase</keyword>
<feature type="binding site" evidence="6">
    <location>
        <position position="96"/>
    </location>
    <ligand>
        <name>ATP</name>
        <dbReference type="ChEBI" id="CHEBI:30616"/>
    </ligand>
</feature>
<keyword evidence="5 6" id="KW-0067">ATP-binding</keyword>
<dbReference type="SUPFAM" id="SSF56112">
    <property type="entry name" value="Protein kinase-like (PK-like)"/>
    <property type="match status" value="1"/>
</dbReference>
<keyword evidence="3 6" id="KW-0547">Nucleotide-binding</keyword>
<dbReference type="PROSITE" id="PS00107">
    <property type="entry name" value="PROTEIN_KINASE_ATP"/>
    <property type="match status" value="1"/>
</dbReference>
<dbReference type="Gene3D" id="3.30.200.20">
    <property type="entry name" value="Phosphorylase Kinase, domain 1"/>
    <property type="match status" value="1"/>
</dbReference>
<dbReference type="InterPro" id="IPR011009">
    <property type="entry name" value="Kinase-like_dom_sf"/>
</dbReference>
<evidence type="ECO:0000256" key="6">
    <source>
        <dbReference type="PROSITE-ProRule" id="PRU10141"/>
    </source>
</evidence>
<name>A0A7R9C3D6_9CRUS</name>
<dbReference type="InterPro" id="IPR017441">
    <property type="entry name" value="Protein_kinase_ATP_BS"/>
</dbReference>
<dbReference type="Pfam" id="PF00069">
    <property type="entry name" value="Pkinase"/>
    <property type="match status" value="1"/>
</dbReference>